<dbReference type="EMBL" id="BQNB010019635">
    <property type="protein sequence ID" value="GJT87396.1"/>
    <property type="molecule type" value="Genomic_DNA"/>
</dbReference>
<sequence>MLKLSILQLHSISRDDIGKAVNDGPTQNWLSDLAKAEKPYKMFNELMTTPIDFTAFSMNRFCKSYVELEYNMEECYKAMNDKLDWSNPEGDRYPFDLSKPLPLVKSRNRLIVLADYFFNNDLAYLQGGSTDRTYTTSLTNMKAAKYDLQGIEDMVPMLWSPIKVAYNRHTLLGTSYWRSKRQTFYGYASNRVSKHDVYSTKRILEVTNVKLKVYGYGHLEEIEVRRVDKQLYKFMEGDFLRIHLNDIEDMLLLVV</sequence>
<dbReference type="Proteomes" id="UP001151760">
    <property type="component" value="Unassembled WGS sequence"/>
</dbReference>
<protein>
    <submittedName>
        <fullName evidence="1">Uncharacterized protein</fullName>
    </submittedName>
</protein>
<reference evidence="1" key="2">
    <citation type="submission" date="2022-01" db="EMBL/GenBank/DDBJ databases">
        <authorList>
            <person name="Yamashiro T."/>
            <person name="Shiraishi A."/>
            <person name="Satake H."/>
            <person name="Nakayama K."/>
        </authorList>
    </citation>
    <scope>NUCLEOTIDE SEQUENCE</scope>
</reference>
<evidence type="ECO:0000313" key="2">
    <source>
        <dbReference type="Proteomes" id="UP001151760"/>
    </source>
</evidence>
<name>A0ABQ5HHT8_9ASTR</name>
<keyword evidence="2" id="KW-1185">Reference proteome</keyword>
<proteinExistence type="predicted"/>
<evidence type="ECO:0000313" key="1">
    <source>
        <dbReference type="EMBL" id="GJT87396.1"/>
    </source>
</evidence>
<organism evidence="1 2">
    <name type="scientific">Tanacetum coccineum</name>
    <dbReference type="NCBI Taxonomy" id="301880"/>
    <lineage>
        <taxon>Eukaryota</taxon>
        <taxon>Viridiplantae</taxon>
        <taxon>Streptophyta</taxon>
        <taxon>Embryophyta</taxon>
        <taxon>Tracheophyta</taxon>
        <taxon>Spermatophyta</taxon>
        <taxon>Magnoliopsida</taxon>
        <taxon>eudicotyledons</taxon>
        <taxon>Gunneridae</taxon>
        <taxon>Pentapetalae</taxon>
        <taxon>asterids</taxon>
        <taxon>campanulids</taxon>
        <taxon>Asterales</taxon>
        <taxon>Asteraceae</taxon>
        <taxon>Asteroideae</taxon>
        <taxon>Anthemideae</taxon>
        <taxon>Anthemidinae</taxon>
        <taxon>Tanacetum</taxon>
    </lineage>
</organism>
<comment type="caution">
    <text evidence="1">The sequence shown here is derived from an EMBL/GenBank/DDBJ whole genome shotgun (WGS) entry which is preliminary data.</text>
</comment>
<accession>A0ABQ5HHT8</accession>
<reference evidence="1" key="1">
    <citation type="journal article" date="2022" name="Int. J. Mol. Sci.">
        <title>Draft Genome of Tanacetum Coccineum: Genomic Comparison of Closely Related Tanacetum-Family Plants.</title>
        <authorList>
            <person name="Yamashiro T."/>
            <person name="Shiraishi A."/>
            <person name="Nakayama K."/>
            <person name="Satake H."/>
        </authorList>
    </citation>
    <scope>NUCLEOTIDE SEQUENCE</scope>
</reference>
<gene>
    <name evidence="1" type="ORF">Tco_1069113</name>
</gene>